<dbReference type="Pfam" id="PF05686">
    <property type="entry name" value="Glyco_transf_90"/>
    <property type="match status" value="1"/>
</dbReference>
<protein>
    <recommendedName>
        <fullName evidence="2">Glycosyl transferase CAP10 domain-containing protein</fullName>
    </recommendedName>
</protein>
<name>A0AB34L0G2_9PEZI</name>
<reference evidence="3 4" key="1">
    <citation type="journal article" date="2020" name="Microbiol. Resour. Announc.">
        <title>Draft Genome Sequence of a Cladosporium Species Isolated from the Mesophotic Ascidian Didemnum maculosum.</title>
        <authorList>
            <person name="Gioti A."/>
            <person name="Siaperas R."/>
            <person name="Nikolaivits E."/>
            <person name="Le Goff G."/>
            <person name="Ouazzani J."/>
            <person name="Kotoulas G."/>
            <person name="Topakas E."/>
        </authorList>
    </citation>
    <scope>NUCLEOTIDE SEQUENCE [LARGE SCALE GENOMIC DNA]</scope>
    <source>
        <strain evidence="3 4">TM138-S3</strain>
    </source>
</reference>
<dbReference type="AlphaFoldDB" id="A0AB34L0G2"/>
<feature type="transmembrane region" description="Helical" evidence="1">
    <location>
        <begin position="324"/>
        <end position="341"/>
    </location>
</feature>
<dbReference type="Proteomes" id="UP000803884">
    <property type="component" value="Unassembled WGS sequence"/>
</dbReference>
<feature type="transmembrane region" description="Helical" evidence="1">
    <location>
        <begin position="300"/>
        <end position="318"/>
    </location>
</feature>
<gene>
    <name evidence="3" type="ORF">WHR41_01667</name>
</gene>
<dbReference type="InterPro" id="IPR006598">
    <property type="entry name" value="CAP10"/>
</dbReference>
<dbReference type="InterPro" id="IPR051091">
    <property type="entry name" value="O-Glucosyltr/Glycosyltrsf_90"/>
</dbReference>
<dbReference type="PANTHER" id="PTHR12203">
    <property type="entry name" value="KDEL LYS-ASP-GLU-LEU CONTAINING - RELATED"/>
    <property type="match status" value="1"/>
</dbReference>
<sequence length="954" mass="105371">MPSPLLRLQPDASSRSRVALPALLFVASLIANIGTPSKHSLLTSAFAWFFTCILFSLKTGAKSLLDVTPAKKTAWAAGALFALAQVCDKAVDGRAIWWAKALLPIIVHFASGSVLSVNETGSGDHAGSLDKPAPAPVAGSKTSLLTLTATALAVLSASVGSNTRIALGLSYALVTAAGILLVERARGLAQQSRSNGSSVIYSANGFLAQPEDAERSGGSSTADIIRDACAAAAGATMAASAMLESWRFGGLAYHGWAGQSMSGNWASRHGYLAFAVAVGAVLMHVVVYSSLLLMITRQGAFMTSLIPLAAAACSQLIVGFSMGRLWFAILSAASAFVFLDETDTFGSRKMMRASKLLTLITVLSFFALAIMHLRQSVIIPVAPGLRAGPVDGVSMGPAPQPLQPVQYTDTKSHPVDQLIRSSEESWMQTLGSQSKSLEAAVAEYRRRYQIPPPPHFDKWYAFAKERNVQLIDEYDSIYHSLLPFWALSPATIRGRVKEALGFGPNNLIGLLIRDGKAVHIENGQEWQQEATVGMMEKFVQYLPDMDLAFNIHDEPRVVVPHDALSKFIQTAKTESMPAAFGNTALNNAFSPRPKDLNNGQRIAEVKTTRFNVFAHQPVWIPSRMSCSPDSPARAVLDDSESFDNLTAYALGDLGFVYNQTAFSDVCNSPSFSKTHGFFDRPNAFNVVHELIPIFSQSKMSSFQDILYPSPWYWYGKVSYEEHRDMEWQEKESKLWWRGSTTGGFSRDGGWRRQHRQHFVRKMNAPDQAKVLANANKDSSTAPPEWQTREVPRQDYKEIMDVHFSHIGQCDPGDCDAQREFFDIVDPANQQDAWRYKYLLDIDGNAFSGRFYAFLESHSLTFKMAVFREWHEEWIKPWVHYIPLSLRGEEGLEAVRYFAGEDEGKAQGVRMAEAGRDWAKKALRNEDFEVWFFRLLLEYGRVIDDNRANIGFSGS</sequence>
<dbReference type="EMBL" id="JAAQHG020000004">
    <property type="protein sequence ID" value="KAL1589522.1"/>
    <property type="molecule type" value="Genomic_DNA"/>
</dbReference>
<evidence type="ECO:0000313" key="3">
    <source>
        <dbReference type="EMBL" id="KAL1589522.1"/>
    </source>
</evidence>
<dbReference type="RefSeq" id="XP_069232627.1">
    <property type="nucleotide sequence ID" value="XM_069370273.1"/>
</dbReference>
<evidence type="ECO:0000256" key="1">
    <source>
        <dbReference type="SAM" id="Phobius"/>
    </source>
</evidence>
<keyword evidence="1" id="KW-0472">Membrane</keyword>
<keyword evidence="1" id="KW-1133">Transmembrane helix</keyword>
<keyword evidence="4" id="KW-1185">Reference proteome</keyword>
<organism evidence="3 4">
    <name type="scientific">Cladosporium halotolerans</name>
    <dbReference type="NCBI Taxonomy" id="1052096"/>
    <lineage>
        <taxon>Eukaryota</taxon>
        <taxon>Fungi</taxon>
        <taxon>Dikarya</taxon>
        <taxon>Ascomycota</taxon>
        <taxon>Pezizomycotina</taxon>
        <taxon>Dothideomycetes</taxon>
        <taxon>Dothideomycetidae</taxon>
        <taxon>Cladosporiales</taxon>
        <taxon>Cladosporiaceae</taxon>
        <taxon>Cladosporium</taxon>
    </lineage>
</organism>
<dbReference type="SMART" id="SM00672">
    <property type="entry name" value="CAP10"/>
    <property type="match status" value="1"/>
</dbReference>
<dbReference type="PANTHER" id="PTHR12203:SF104">
    <property type="entry name" value="PROTEIN CAP1, PUTATIVE (AFU_ORTHOLOGUE AFUA_1G05595)-RELATED"/>
    <property type="match status" value="1"/>
</dbReference>
<accession>A0AB34L0G2</accession>
<evidence type="ECO:0000259" key="2">
    <source>
        <dbReference type="SMART" id="SM00672"/>
    </source>
</evidence>
<feature type="transmembrane region" description="Helical" evidence="1">
    <location>
        <begin position="353"/>
        <end position="373"/>
    </location>
</feature>
<feature type="domain" description="Glycosyl transferase CAP10" evidence="2">
    <location>
        <begin position="649"/>
        <end position="945"/>
    </location>
</feature>
<keyword evidence="1" id="KW-0812">Transmembrane</keyword>
<feature type="transmembrane region" description="Helical" evidence="1">
    <location>
        <begin position="271"/>
        <end position="293"/>
    </location>
</feature>
<proteinExistence type="predicted"/>
<evidence type="ECO:0000313" key="4">
    <source>
        <dbReference type="Proteomes" id="UP000803884"/>
    </source>
</evidence>
<dbReference type="GeneID" id="96003111"/>
<comment type="caution">
    <text evidence="3">The sequence shown here is derived from an EMBL/GenBank/DDBJ whole genome shotgun (WGS) entry which is preliminary data.</text>
</comment>